<sequence length="44" mass="5054">MTSTWITIEELALDRRITVDEAMRMVSAAHCPKVFRATVTLYLI</sequence>
<name>A0ABW3X184_9HYPH</name>
<accession>A0ABW3X184</accession>
<comment type="caution">
    <text evidence="1">The sequence shown here is derived from an EMBL/GenBank/DDBJ whole genome shotgun (WGS) entry which is preliminary data.</text>
</comment>
<dbReference type="RefSeq" id="WP_379040725.1">
    <property type="nucleotide sequence ID" value="NZ_JBHTND010000028.1"/>
</dbReference>
<proteinExistence type="predicted"/>
<dbReference type="Proteomes" id="UP001597176">
    <property type="component" value="Unassembled WGS sequence"/>
</dbReference>
<evidence type="ECO:0000313" key="1">
    <source>
        <dbReference type="EMBL" id="MFD1303382.1"/>
    </source>
</evidence>
<keyword evidence="2" id="KW-1185">Reference proteome</keyword>
<dbReference type="EMBL" id="JBHTND010000028">
    <property type="protein sequence ID" value="MFD1303382.1"/>
    <property type="molecule type" value="Genomic_DNA"/>
</dbReference>
<evidence type="ECO:0008006" key="3">
    <source>
        <dbReference type="Google" id="ProtNLM"/>
    </source>
</evidence>
<gene>
    <name evidence="1" type="ORF">ACFQ4G_17555</name>
</gene>
<reference evidence="2" key="1">
    <citation type="journal article" date="2019" name="Int. J. Syst. Evol. Microbiol.">
        <title>The Global Catalogue of Microorganisms (GCM) 10K type strain sequencing project: providing services to taxonomists for standard genome sequencing and annotation.</title>
        <authorList>
            <consortium name="The Broad Institute Genomics Platform"/>
            <consortium name="The Broad Institute Genome Sequencing Center for Infectious Disease"/>
            <person name="Wu L."/>
            <person name="Ma J."/>
        </authorList>
    </citation>
    <scope>NUCLEOTIDE SEQUENCE [LARGE SCALE GENOMIC DNA]</scope>
    <source>
        <strain evidence="2">CCUG 56108</strain>
    </source>
</reference>
<organism evidence="1 2">
    <name type="scientific">Methylobacterium marchantiae</name>
    <dbReference type="NCBI Taxonomy" id="600331"/>
    <lineage>
        <taxon>Bacteria</taxon>
        <taxon>Pseudomonadati</taxon>
        <taxon>Pseudomonadota</taxon>
        <taxon>Alphaproteobacteria</taxon>
        <taxon>Hyphomicrobiales</taxon>
        <taxon>Methylobacteriaceae</taxon>
        <taxon>Methylobacterium</taxon>
    </lineage>
</organism>
<evidence type="ECO:0000313" key="2">
    <source>
        <dbReference type="Proteomes" id="UP001597176"/>
    </source>
</evidence>
<protein>
    <recommendedName>
        <fullName evidence="3">DNA-binding protein</fullName>
    </recommendedName>
</protein>